<dbReference type="PANTHER" id="PTHR24364:SF18">
    <property type="entry name" value="LP06937P"/>
    <property type="match status" value="1"/>
</dbReference>
<dbReference type="InterPro" id="IPR000483">
    <property type="entry name" value="Cys-rich_flank_reg_C"/>
</dbReference>
<dbReference type="InterPro" id="IPR052286">
    <property type="entry name" value="Wnt_signaling_inhibitor"/>
</dbReference>
<keyword evidence="1" id="KW-0433">Leucine-rich repeat</keyword>
<dbReference type="PANTHER" id="PTHR24364">
    <property type="entry name" value="LP06937P"/>
    <property type="match status" value="1"/>
</dbReference>
<keyword evidence="3" id="KW-0677">Repeat</keyword>
<evidence type="ECO:0000256" key="3">
    <source>
        <dbReference type="ARBA" id="ARBA00022737"/>
    </source>
</evidence>
<proteinExistence type="predicted"/>
<feature type="domain" description="LRRCT" evidence="4">
    <location>
        <begin position="297"/>
        <end position="350"/>
    </location>
</feature>
<dbReference type="InterPro" id="IPR032675">
    <property type="entry name" value="LRR_dom_sf"/>
</dbReference>
<evidence type="ECO:0000256" key="1">
    <source>
        <dbReference type="ARBA" id="ARBA00022614"/>
    </source>
</evidence>
<dbReference type="InterPro" id="IPR001611">
    <property type="entry name" value="Leu-rich_rpt"/>
</dbReference>
<accession>A0AAD4R5H2</accession>
<evidence type="ECO:0000313" key="6">
    <source>
        <dbReference type="Proteomes" id="UP001201812"/>
    </source>
</evidence>
<comment type="caution">
    <text evidence="5">The sequence shown here is derived from an EMBL/GenBank/DDBJ whole genome shotgun (WGS) entry which is preliminary data.</text>
</comment>
<organism evidence="5 6">
    <name type="scientific">Ditylenchus destructor</name>
    <dbReference type="NCBI Taxonomy" id="166010"/>
    <lineage>
        <taxon>Eukaryota</taxon>
        <taxon>Metazoa</taxon>
        <taxon>Ecdysozoa</taxon>
        <taxon>Nematoda</taxon>
        <taxon>Chromadorea</taxon>
        <taxon>Rhabditida</taxon>
        <taxon>Tylenchina</taxon>
        <taxon>Tylenchomorpha</taxon>
        <taxon>Sphaerularioidea</taxon>
        <taxon>Anguinidae</taxon>
        <taxon>Anguininae</taxon>
        <taxon>Ditylenchus</taxon>
    </lineage>
</organism>
<gene>
    <name evidence="5" type="ORF">DdX_10303</name>
</gene>
<dbReference type="GO" id="GO:0016020">
    <property type="term" value="C:membrane"/>
    <property type="evidence" value="ECO:0007669"/>
    <property type="project" value="TreeGrafter"/>
</dbReference>
<dbReference type="EMBL" id="JAKKPZ010000023">
    <property type="protein sequence ID" value="KAI1711057.1"/>
    <property type="molecule type" value="Genomic_DNA"/>
</dbReference>
<dbReference type="SUPFAM" id="SSF52058">
    <property type="entry name" value="L domain-like"/>
    <property type="match status" value="1"/>
</dbReference>
<dbReference type="SMART" id="SM00082">
    <property type="entry name" value="LRRCT"/>
    <property type="match status" value="1"/>
</dbReference>
<sequence length="385" mass="44506">MCIYFLRDSRASDLPNYFISSIVTLNKLYLLFSIFYVDFVVTTTHNSRGLVPQENDPNTRYICKGILGEHAACLCNEDEQEVACINAQFVDTGVFQYVNSHYSSLRRVTFHGNNFQDLPEESLFGDTKYSSMNVLNISANYIVNLHSNALKAVPNIQVLDLSNNEIVLTEANVDFLTHTPRLTHLYLRRAFTSVINRTQQFDLLMRMFRKANLKHLKVLDLSYNYFNMVPYDLPCPFPSISKLDLRQNVLRTVSMNTSCLESVDMIDLSRNHFRQLDEKFRKEFANFLPPHSLLLRNSFHCDCSSNDWVQWVRSTDVIREKNLLTCARSSPADFTGARLVEVPLHRLNCDTDLESNGLLNDRRFSWALIILATFLCRFVPFFAVE</sequence>
<dbReference type="AlphaFoldDB" id="A0AAD4R5H2"/>
<dbReference type="Proteomes" id="UP001201812">
    <property type="component" value="Unassembled WGS sequence"/>
</dbReference>
<keyword evidence="6" id="KW-1185">Reference proteome</keyword>
<evidence type="ECO:0000259" key="4">
    <source>
        <dbReference type="SMART" id="SM00082"/>
    </source>
</evidence>
<evidence type="ECO:0000256" key="2">
    <source>
        <dbReference type="ARBA" id="ARBA00022729"/>
    </source>
</evidence>
<keyword evidence="2" id="KW-0732">Signal</keyword>
<evidence type="ECO:0000313" key="5">
    <source>
        <dbReference type="EMBL" id="KAI1711057.1"/>
    </source>
</evidence>
<reference evidence="5" key="1">
    <citation type="submission" date="2022-01" db="EMBL/GenBank/DDBJ databases">
        <title>Genome Sequence Resource for Two Populations of Ditylenchus destructor, the Migratory Endoparasitic Phytonematode.</title>
        <authorList>
            <person name="Zhang H."/>
            <person name="Lin R."/>
            <person name="Xie B."/>
        </authorList>
    </citation>
    <scope>NUCLEOTIDE SEQUENCE</scope>
    <source>
        <strain evidence="5">BazhouSP</strain>
    </source>
</reference>
<dbReference type="Gene3D" id="3.80.10.10">
    <property type="entry name" value="Ribonuclease Inhibitor"/>
    <property type="match status" value="1"/>
</dbReference>
<name>A0AAD4R5H2_9BILA</name>
<protein>
    <submittedName>
        <fullName evidence="5">Leucine rich repeat domain-containing protein</fullName>
    </submittedName>
</protein>
<dbReference type="Pfam" id="PF13855">
    <property type="entry name" value="LRR_8"/>
    <property type="match status" value="1"/>
</dbReference>